<evidence type="ECO:0000313" key="2">
    <source>
        <dbReference type="EMBL" id="SIR87269.1"/>
    </source>
</evidence>
<sequence length="47" mass="4994">MTKLTSRRRVSTDHPSRASRSHARAAVAGPYAAGTGPTPNARVVHHC</sequence>
<proteinExistence type="predicted"/>
<feature type="compositionally biased region" description="Low complexity" evidence="1">
    <location>
        <begin position="24"/>
        <end position="41"/>
    </location>
</feature>
<evidence type="ECO:0000313" key="3">
    <source>
        <dbReference type="Proteomes" id="UP000186004"/>
    </source>
</evidence>
<dbReference type="STRING" id="1198245.SAMN05444858_12361"/>
<dbReference type="Proteomes" id="UP000186004">
    <property type="component" value="Unassembled WGS sequence"/>
</dbReference>
<feature type="region of interest" description="Disordered" evidence="1">
    <location>
        <begin position="1"/>
        <end position="47"/>
    </location>
</feature>
<keyword evidence="3" id="KW-1185">Reference proteome</keyword>
<dbReference type="EMBL" id="FTNF01000023">
    <property type="protein sequence ID" value="SIR87269.1"/>
    <property type="molecule type" value="Genomic_DNA"/>
</dbReference>
<accession>A0A1N7EGY6</accession>
<dbReference type="AlphaFoldDB" id="A0A1N7EGY6"/>
<organism evidence="2 3">
    <name type="scientific">Micromonospora avicenniae</name>
    <dbReference type="NCBI Taxonomy" id="1198245"/>
    <lineage>
        <taxon>Bacteria</taxon>
        <taxon>Bacillati</taxon>
        <taxon>Actinomycetota</taxon>
        <taxon>Actinomycetes</taxon>
        <taxon>Micromonosporales</taxon>
        <taxon>Micromonosporaceae</taxon>
        <taxon>Micromonospora</taxon>
    </lineage>
</organism>
<evidence type="ECO:0000256" key="1">
    <source>
        <dbReference type="SAM" id="MobiDB-lite"/>
    </source>
</evidence>
<name>A0A1N7EGY6_9ACTN</name>
<gene>
    <name evidence="2" type="ORF">SAMN05444858_12361</name>
</gene>
<protein>
    <submittedName>
        <fullName evidence="2">Uncharacterized protein</fullName>
    </submittedName>
</protein>
<reference evidence="2 3" key="1">
    <citation type="submission" date="2017-01" db="EMBL/GenBank/DDBJ databases">
        <authorList>
            <person name="Mah S.A."/>
            <person name="Swanson W.J."/>
            <person name="Moy G.W."/>
            <person name="Vacquier V.D."/>
        </authorList>
    </citation>
    <scope>NUCLEOTIDE SEQUENCE [LARGE SCALE GENOMIC DNA]</scope>
    <source>
        <strain evidence="2 3">DSM 45758</strain>
    </source>
</reference>